<dbReference type="AlphaFoldDB" id="A0A225SR72"/>
<sequence>MKASTPLTEIDYHLLVAEFDMLWARPPEAALRARMDQMMRLISAFEESRRIASSACDSAASGRRR</sequence>
<proteinExistence type="predicted"/>
<keyword evidence="2" id="KW-1185">Reference proteome</keyword>
<protein>
    <submittedName>
        <fullName evidence="1">Uncharacterized protein</fullName>
    </submittedName>
</protein>
<name>A0A225SR72_9BURK</name>
<gene>
    <name evidence="1" type="ORF">CEJ45_15705</name>
</gene>
<accession>A0A225SR72</accession>
<dbReference type="EMBL" id="NJGV01000015">
    <property type="protein sequence ID" value="OWY33665.1"/>
    <property type="molecule type" value="Genomic_DNA"/>
</dbReference>
<evidence type="ECO:0000313" key="2">
    <source>
        <dbReference type="Proteomes" id="UP000214747"/>
    </source>
</evidence>
<dbReference type="Proteomes" id="UP000214747">
    <property type="component" value="Unassembled WGS sequence"/>
</dbReference>
<organism evidence="1 2">
    <name type="scientific">Herbaspirillum aquaticum</name>
    <dbReference type="NCBI Taxonomy" id="568783"/>
    <lineage>
        <taxon>Bacteria</taxon>
        <taxon>Pseudomonadati</taxon>
        <taxon>Pseudomonadota</taxon>
        <taxon>Betaproteobacteria</taxon>
        <taxon>Burkholderiales</taxon>
        <taxon>Oxalobacteraceae</taxon>
        <taxon>Herbaspirillum</taxon>
    </lineage>
</organism>
<evidence type="ECO:0000313" key="1">
    <source>
        <dbReference type="EMBL" id="OWY33665.1"/>
    </source>
</evidence>
<reference evidence="1 2" key="1">
    <citation type="journal article" date="2010" name="Int. J. Syst. Evol. Microbiol.">
        <title>Reclassification of Herbaspirillum putei as a later heterotypic synonym of Herbaspirillum huttiense, with the description of H. huttiense subsp. huttiense subsp. nov. and H. huttiense subsp. putei subsp. nov., comb. nov., and description of Herbaspirillum aquaticum sp. nov.</title>
        <authorList>
            <person name="Dobritsa A.P."/>
            <person name="Reddy M.C."/>
            <person name="Samadpour M."/>
        </authorList>
    </citation>
    <scope>NUCLEOTIDE SEQUENCE [LARGE SCALE GENOMIC DNA]</scope>
    <source>
        <strain evidence="1 2">IEH 4430</strain>
    </source>
</reference>
<comment type="caution">
    <text evidence="1">The sequence shown here is derived from an EMBL/GenBank/DDBJ whole genome shotgun (WGS) entry which is preliminary data.</text>
</comment>